<reference evidence="1" key="2">
    <citation type="submission" date="2023-06" db="EMBL/GenBank/DDBJ databases">
        <authorList>
            <person name="Swenson N.G."/>
            <person name="Wegrzyn J.L."/>
            <person name="Mcevoy S.L."/>
        </authorList>
    </citation>
    <scope>NUCLEOTIDE SEQUENCE</scope>
    <source>
        <strain evidence="1">NS2018</strain>
        <tissue evidence="1">Leaf</tissue>
    </source>
</reference>
<evidence type="ECO:0000313" key="1">
    <source>
        <dbReference type="EMBL" id="KAK0586805.1"/>
    </source>
</evidence>
<protein>
    <submittedName>
        <fullName evidence="1">Uncharacterized protein</fullName>
    </submittedName>
</protein>
<comment type="caution">
    <text evidence="1">The sequence shown here is derived from an EMBL/GenBank/DDBJ whole genome shotgun (WGS) entry which is preliminary data.</text>
</comment>
<evidence type="ECO:0000313" key="2">
    <source>
        <dbReference type="Proteomes" id="UP001168877"/>
    </source>
</evidence>
<sequence>MKSLQKKKKNRRFRLLKTCNFGAFVSASERGVLEKTVFSTVKFVRRRQAAFVDFATVAWFLFIDNEVSIDFGALFFHLILLRKVRLFVKENKKKF</sequence>
<dbReference type="EMBL" id="JAUESC010000382">
    <property type="protein sequence ID" value="KAK0586805.1"/>
    <property type="molecule type" value="Genomic_DNA"/>
</dbReference>
<proteinExistence type="predicted"/>
<keyword evidence="2" id="KW-1185">Reference proteome</keyword>
<reference evidence="1" key="1">
    <citation type="journal article" date="2022" name="Plant J.">
        <title>Strategies of tolerance reflected in two North American maple genomes.</title>
        <authorList>
            <person name="McEvoy S.L."/>
            <person name="Sezen U.U."/>
            <person name="Trouern-Trend A."/>
            <person name="McMahon S.M."/>
            <person name="Schaberg P.G."/>
            <person name="Yang J."/>
            <person name="Wegrzyn J.L."/>
            <person name="Swenson N.G."/>
        </authorList>
    </citation>
    <scope>NUCLEOTIDE SEQUENCE</scope>
    <source>
        <strain evidence="1">NS2018</strain>
    </source>
</reference>
<gene>
    <name evidence="1" type="ORF">LWI29_012586</name>
</gene>
<organism evidence="1 2">
    <name type="scientific">Acer saccharum</name>
    <name type="common">Sugar maple</name>
    <dbReference type="NCBI Taxonomy" id="4024"/>
    <lineage>
        <taxon>Eukaryota</taxon>
        <taxon>Viridiplantae</taxon>
        <taxon>Streptophyta</taxon>
        <taxon>Embryophyta</taxon>
        <taxon>Tracheophyta</taxon>
        <taxon>Spermatophyta</taxon>
        <taxon>Magnoliopsida</taxon>
        <taxon>eudicotyledons</taxon>
        <taxon>Gunneridae</taxon>
        <taxon>Pentapetalae</taxon>
        <taxon>rosids</taxon>
        <taxon>malvids</taxon>
        <taxon>Sapindales</taxon>
        <taxon>Sapindaceae</taxon>
        <taxon>Hippocastanoideae</taxon>
        <taxon>Acereae</taxon>
        <taxon>Acer</taxon>
    </lineage>
</organism>
<dbReference type="AlphaFoldDB" id="A0AA39SAS2"/>
<accession>A0AA39SAS2</accession>
<dbReference type="Proteomes" id="UP001168877">
    <property type="component" value="Unassembled WGS sequence"/>
</dbReference>
<name>A0AA39SAS2_ACESA</name>